<dbReference type="RefSeq" id="WP_189457647.1">
    <property type="nucleotide sequence ID" value="NZ_BMWS01000086.1"/>
</dbReference>
<dbReference type="Proteomes" id="UP000601108">
    <property type="component" value="Unassembled WGS sequence"/>
</dbReference>
<name>A0A918JZV3_9FLAO</name>
<dbReference type="EMBL" id="BMWS01000086">
    <property type="protein sequence ID" value="GGX36252.1"/>
    <property type="molecule type" value="Genomic_DNA"/>
</dbReference>
<accession>A0A918JZV3</accession>
<reference evidence="1 2" key="1">
    <citation type="journal article" date="2014" name="Int. J. Syst. Evol. Microbiol.">
        <title>Complete genome sequence of Corynebacterium casei LMG S-19264T (=DSM 44701T), isolated from a smear-ripened cheese.</title>
        <authorList>
            <consortium name="US DOE Joint Genome Institute (JGI-PGF)"/>
            <person name="Walter F."/>
            <person name="Albersmeier A."/>
            <person name="Kalinowski J."/>
            <person name="Ruckert C."/>
        </authorList>
    </citation>
    <scope>NUCLEOTIDE SEQUENCE [LARGE SCALE GENOMIC DNA]</scope>
    <source>
        <strain evidence="1 2">KCTC 12285</strain>
    </source>
</reference>
<organism evidence="1 2">
    <name type="scientific">Aquimarina muelleri</name>
    <dbReference type="NCBI Taxonomy" id="279356"/>
    <lineage>
        <taxon>Bacteria</taxon>
        <taxon>Pseudomonadati</taxon>
        <taxon>Bacteroidota</taxon>
        <taxon>Flavobacteriia</taxon>
        <taxon>Flavobacteriales</taxon>
        <taxon>Flavobacteriaceae</taxon>
        <taxon>Aquimarina</taxon>
    </lineage>
</organism>
<sequence length="54" mass="6346">MKLGKSKDSRTRRKPKTQDAEIKVLQKMLDEKEQPSFNPVYALEYTKGGFRFLI</sequence>
<comment type="caution">
    <text evidence="1">The sequence shown here is derived from an EMBL/GenBank/DDBJ whole genome shotgun (WGS) entry which is preliminary data.</text>
</comment>
<gene>
    <name evidence="1" type="ORF">GCM10007384_39780</name>
</gene>
<evidence type="ECO:0000313" key="2">
    <source>
        <dbReference type="Proteomes" id="UP000601108"/>
    </source>
</evidence>
<evidence type="ECO:0000313" key="1">
    <source>
        <dbReference type="EMBL" id="GGX36252.1"/>
    </source>
</evidence>
<keyword evidence="2" id="KW-1185">Reference proteome</keyword>
<proteinExistence type="predicted"/>
<dbReference type="AlphaFoldDB" id="A0A918JZV3"/>
<protein>
    <submittedName>
        <fullName evidence="1">Uncharacterized protein</fullName>
    </submittedName>
</protein>